<gene>
    <name evidence="1" type="ORF">TWF730_004001</name>
</gene>
<dbReference type="Proteomes" id="UP001373714">
    <property type="component" value="Unassembled WGS sequence"/>
</dbReference>
<evidence type="ECO:0000313" key="2">
    <source>
        <dbReference type="Proteomes" id="UP001373714"/>
    </source>
</evidence>
<name>A0AAV9U1R9_9PEZI</name>
<evidence type="ECO:0000313" key="1">
    <source>
        <dbReference type="EMBL" id="KAK6333818.1"/>
    </source>
</evidence>
<comment type="caution">
    <text evidence="1">The sequence shown here is derived from an EMBL/GenBank/DDBJ whole genome shotgun (WGS) entry which is preliminary data.</text>
</comment>
<reference evidence="1 2" key="1">
    <citation type="submission" date="2019-10" db="EMBL/GenBank/DDBJ databases">
        <authorList>
            <person name="Palmer J.M."/>
        </authorList>
    </citation>
    <scope>NUCLEOTIDE SEQUENCE [LARGE SCALE GENOMIC DNA]</scope>
    <source>
        <strain evidence="1 2">TWF730</strain>
    </source>
</reference>
<sequence>MNAISGKNYFDDNVVWYLRQTPADGEVNPEQEGPRVRALLMPFACRLENILQDAAADVKKDIRVISRPPENGDEGLEHKVAYFKELIELSYPFTRGRGEFEILTTLDIKSSLTSEEETLRYKRLASEVIENCSRSPGFTPDVEEGFRSVRITKGHNQGYWEIRNGILYVGRGRSFL</sequence>
<protein>
    <submittedName>
        <fullName evidence="1">Uncharacterized protein</fullName>
    </submittedName>
</protein>
<organism evidence="1 2">
    <name type="scientific">Orbilia blumenaviensis</name>
    <dbReference type="NCBI Taxonomy" id="1796055"/>
    <lineage>
        <taxon>Eukaryota</taxon>
        <taxon>Fungi</taxon>
        <taxon>Dikarya</taxon>
        <taxon>Ascomycota</taxon>
        <taxon>Pezizomycotina</taxon>
        <taxon>Orbiliomycetes</taxon>
        <taxon>Orbiliales</taxon>
        <taxon>Orbiliaceae</taxon>
        <taxon>Orbilia</taxon>
    </lineage>
</organism>
<accession>A0AAV9U1R9</accession>
<dbReference type="AlphaFoldDB" id="A0AAV9U1R9"/>
<proteinExistence type="predicted"/>
<dbReference type="EMBL" id="JAVHNS010000016">
    <property type="protein sequence ID" value="KAK6333818.1"/>
    <property type="molecule type" value="Genomic_DNA"/>
</dbReference>
<keyword evidence="2" id="KW-1185">Reference proteome</keyword>